<feature type="region of interest" description="Disordered" evidence="1">
    <location>
        <begin position="74"/>
        <end position="100"/>
    </location>
</feature>
<comment type="caution">
    <text evidence="2">The sequence shown here is derived from an EMBL/GenBank/DDBJ whole genome shotgun (WGS) entry which is preliminary data.</text>
</comment>
<proteinExistence type="predicted"/>
<gene>
    <name evidence="2" type="ORF">M9Y10_011924</name>
</gene>
<dbReference type="EMBL" id="JAPFFF010000018">
    <property type="protein sequence ID" value="KAK8860259.1"/>
    <property type="molecule type" value="Genomic_DNA"/>
</dbReference>
<evidence type="ECO:0000313" key="3">
    <source>
        <dbReference type="Proteomes" id="UP001470230"/>
    </source>
</evidence>
<keyword evidence="3" id="KW-1185">Reference proteome</keyword>
<dbReference type="Proteomes" id="UP001470230">
    <property type="component" value="Unassembled WGS sequence"/>
</dbReference>
<protein>
    <submittedName>
        <fullName evidence="2">Uncharacterized protein</fullName>
    </submittedName>
</protein>
<organism evidence="2 3">
    <name type="scientific">Tritrichomonas musculus</name>
    <dbReference type="NCBI Taxonomy" id="1915356"/>
    <lineage>
        <taxon>Eukaryota</taxon>
        <taxon>Metamonada</taxon>
        <taxon>Parabasalia</taxon>
        <taxon>Tritrichomonadida</taxon>
        <taxon>Tritrichomonadidae</taxon>
        <taxon>Tritrichomonas</taxon>
    </lineage>
</organism>
<evidence type="ECO:0000313" key="2">
    <source>
        <dbReference type="EMBL" id="KAK8860259.1"/>
    </source>
</evidence>
<sequence length="150" mass="17262">MIQTDSKLQKYESMTIDELKKEIYAVRKNITNLNKGINNIKRYSKSQFSFLLYPPPKSEPSILKQTTEIEILDSSPNIPSNESKGGHLLYDPTEKKKSTVNPEIIKHKLQENMNMDLNSMIENHNNEVNNIQFGSIDEASISEYFPKQTP</sequence>
<accession>A0ABR2IB63</accession>
<feature type="compositionally biased region" description="Polar residues" evidence="1">
    <location>
        <begin position="74"/>
        <end position="83"/>
    </location>
</feature>
<evidence type="ECO:0000256" key="1">
    <source>
        <dbReference type="SAM" id="MobiDB-lite"/>
    </source>
</evidence>
<name>A0ABR2IB63_9EUKA</name>
<reference evidence="2 3" key="1">
    <citation type="submission" date="2024-04" db="EMBL/GenBank/DDBJ databases">
        <title>Tritrichomonas musculus Genome.</title>
        <authorList>
            <person name="Alves-Ferreira E."/>
            <person name="Grigg M."/>
            <person name="Lorenzi H."/>
            <person name="Galac M."/>
        </authorList>
    </citation>
    <scope>NUCLEOTIDE SEQUENCE [LARGE SCALE GENOMIC DNA]</scope>
    <source>
        <strain evidence="2 3">EAF2021</strain>
    </source>
</reference>